<dbReference type="Gene3D" id="2.60.40.1650">
    <property type="entry name" value="Porin MspA (Ig-like beta-sandwich domain)"/>
    <property type="match status" value="1"/>
</dbReference>
<organism evidence="3 4">
    <name type="scientific">Nocardia suismassiliense</name>
    <dbReference type="NCBI Taxonomy" id="2077092"/>
    <lineage>
        <taxon>Bacteria</taxon>
        <taxon>Bacillati</taxon>
        <taxon>Actinomycetota</taxon>
        <taxon>Actinomycetes</taxon>
        <taxon>Mycobacteriales</taxon>
        <taxon>Nocardiaceae</taxon>
        <taxon>Nocardia</taxon>
    </lineage>
</organism>
<gene>
    <name evidence="3" type="ORF">ACFYV7_12920</name>
</gene>
<evidence type="ECO:0000313" key="4">
    <source>
        <dbReference type="Proteomes" id="UP001601948"/>
    </source>
</evidence>
<name>A0ABW6QS09_9NOCA</name>
<dbReference type="Gene3D" id="2.10.300.10">
    <property type="entry name" value="Porin MspA ribbon domain"/>
    <property type="match status" value="1"/>
</dbReference>
<keyword evidence="1 2" id="KW-0732">Signal</keyword>
<protein>
    <submittedName>
        <fullName evidence="3">MspA family porin</fullName>
    </submittedName>
</protein>
<dbReference type="InterPro" id="IPR036435">
    <property type="entry name" value="Leukocidin/porin_MspA_sf"/>
</dbReference>
<keyword evidence="4" id="KW-1185">Reference proteome</keyword>
<evidence type="ECO:0000256" key="2">
    <source>
        <dbReference type="SAM" id="SignalP"/>
    </source>
</evidence>
<dbReference type="InterPro" id="IPR015286">
    <property type="entry name" value="Porin_fam_mycobact-type"/>
</dbReference>
<evidence type="ECO:0000256" key="1">
    <source>
        <dbReference type="ARBA" id="ARBA00022729"/>
    </source>
</evidence>
<dbReference type="SUPFAM" id="SSF56959">
    <property type="entry name" value="Leukocidin-like"/>
    <property type="match status" value="1"/>
</dbReference>
<reference evidence="3 4" key="1">
    <citation type="submission" date="2024-10" db="EMBL/GenBank/DDBJ databases">
        <title>The Natural Products Discovery Center: Release of the First 8490 Sequenced Strains for Exploring Actinobacteria Biosynthetic Diversity.</title>
        <authorList>
            <person name="Kalkreuter E."/>
            <person name="Kautsar S.A."/>
            <person name="Yang D."/>
            <person name="Bader C.D."/>
            <person name="Teijaro C.N."/>
            <person name="Fluegel L."/>
            <person name="Davis C.M."/>
            <person name="Simpson J.R."/>
            <person name="Lauterbach L."/>
            <person name="Steele A.D."/>
            <person name="Gui C."/>
            <person name="Meng S."/>
            <person name="Li G."/>
            <person name="Viehrig K."/>
            <person name="Ye F."/>
            <person name="Su P."/>
            <person name="Kiefer A.F."/>
            <person name="Nichols A."/>
            <person name="Cepeda A.J."/>
            <person name="Yan W."/>
            <person name="Fan B."/>
            <person name="Jiang Y."/>
            <person name="Adhikari A."/>
            <person name="Zheng C.-J."/>
            <person name="Schuster L."/>
            <person name="Cowan T.M."/>
            <person name="Smanski M.J."/>
            <person name="Chevrette M.G."/>
            <person name="De Carvalho L.P.S."/>
            <person name="Shen B."/>
        </authorList>
    </citation>
    <scope>NUCLEOTIDE SEQUENCE [LARGE SCALE GENOMIC DNA]</scope>
    <source>
        <strain evidence="3 4">NPDC003040</strain>
    </source>
</reference>
<comment type="caution">
    <text evidence="3">The sequence shown here is derived from an EMBL/GenBank/DDBJ whole genome shotgun (WGS) entry which is preliminary data.</text>
</comment>
<dbReference type="EMBL" id="JBIAPI010000002">
    <property type="protein sequence ID" value="MFF3223687.1"/>
    <property type="molecule type" value="Genomic_DNA"/>
</dbReference>
<accession>A0ABW6QS09</accession>
<feature type="signal peptide" evidence="2">
    <location>
        <begin position="1"/>
        <end position="30"/>
    </location>
</feature>
<dbReference type="RefSeq" id="WP_387716893.1">
    <property type="nucleotide sequence ID" value="NZ_JBIAPI010000002.1"/>
</dbReference>
<dbReference type="Pfam" id="PF09203">
    <property type="entry name" value="MspA"/>
    <property type="match status" value="1"/>
</dbReference>
<proteinExistence type="predicted"/>
<evidence type="ECO:0000313" key="3">
    <source>
        <dbReference type="EMBL" id="MFF3223687.1"/>
    </source>
</evidence>
<feature type="chain" id="PRO_5046087963" evidence="2">
    <location>
        <begin position="31"/>
        <end position="215"/>
    </location>
</feature>
<dbReference type="Proteomes" id="UP001601948">
    <property type="component" value="Unassembled WGS sequence"/>
</dbReference>
<sequence length="215" mass="21749">MGRILHTAASAAAVSTVLLAGVWTAGVAGADPVADKYRQTVTDDGWALAVTKTSENLDRYPNLATTMFTREGFVSLKAVAEVTGAGSAPVSAGSVGLGYQIGCQVDVSTGLTLGMGFSVGPNASLNISYPPSVSLGASASVSPNISTTLKPGSIATIDFGVKPLAGPRASITAEGVEVKIDACMGPVTLRSFATARISTPLADNTVTVYGDPIWL</sequence>